<evidence type="ECO:0000259" key="2">
    <source>
        <dbReference type="Pfam" id="PF00271"/>
    </source>
</evidence>
<evidence type="ECO:0000256" key="1">
    <source>
        <dbReference type="SAM" id="MobiDB-lite"/>
    </source>
</evidence>
<feature type="compositionally biased region" description="Basic and acidic residues" evidence="1">
    <location>
        <begin position="196"/>
        <end position="206"/>
    </location>
</feature>
<feature type="compositionally biased region" description="Basic and acidic residues" evidence="1">
    <location>
        <begin position="213"/>
        <end position="222"/>
    </location>
</feature>
<feature type="compositionally biased region" description="Polar residues" evidence="1">
    <location>
        <begin position="1"/>
        <end position="19"/>
    </location>
</feature>
<organism evidence="4 5">
    <name type="scientific">Thalassobacter stenotrophicus DSM 16310</name>
    <dbReference type="NCBI Taxonomy" id="1123361"/>
    <lineage>
        <taxon>Bacteria</taxon>
        <taxon>Pseudomonadati</taxon>
        <taxon>Pseudomonadota</taxon>
        <taxon>Alphaproteobacteria</taxon>
        <taxon>Rhodobacterales</taxon>
        <taxon>Roseobacteraceae</taxon>
        <taxon>Thalassobacter</taxon>
    </lineage>
</organism>
<dbReference type="SUPFAM" id="SSF52540">
    <property type="entry name" value="P-loop containing nucleoside triphosphate hydrolases"/>
    <property type="match status" value="1"/>
</dbReference>
<dbReference type="Gene3D" id="3.40.50.300">
    <property type="entry name" value="P-loop containing nucleotide triphosphate hydrolases"/>
    <property type="match status" value="1"/>
</dbReference>
<protein>
    <submittedName>
        <fullName evidence="4">Helicase conserved C-terminal domain-containing protein</fullName>
    </submittedName>
</protein>
<dbReference type="InterPro" id="IPR013670">
    <property type="entry name" value="EcoEI_R_C_dom"/>
</dbReference>
<feature type="domain" description="Helicase C-terminal" evidence="2">
    <location>
        <begin position="50"/>
        <end position="160"/>
    </location>
</feature>
<dbReference type="Pfam" id="PF08463">
    <property type="entry name" value="EcoEI_R_C"/>
    <property type="match status" value="1"/>
</dbReference>
<sequence length="420" mass="46923">TSSVSSCSSQPATTLASRSESPHDGICATKPKESDFNKRIVIEERERKRVQDMLAAINEAEKTIVFCANQAHAGLVRDLINQEASSKSVDYCVRVTANDGALGDTYLKQFQDNDKSIPTILTTSQKLTTGVDARNVRNIVLLRPVNSMIEFKQIIGRGTRLFEGKHFFTIVDFVNAYHLFNDAEWDGEPVEPEGGDTGKKGGKGEEGNSGGKGGDEGEDTHNKPKLRIKLSDGKVRELQSMSSTYFYVDGKPISAEEFLKRLFDTLKLPELLESEEKLRSLWANPMTRRELLKKLENAGCHKDDLEKLQELINAKDSDLFDVLEYIAYAKAPVTRAARVETNKGNIYNLLNAKQREFVEYVLRNYVNIGVDELDVGKLSTVLTAKYGSIHAAQQELGSVQDIQRTFVEFQQQLYAEVDVA</sequence>
<dbReference type="PANTHER" id="PTHR47396:SF1">
    <property type="entry name" value="ATP-DEPENDENT HELICASE IRC3-RELATED"/>
    <property type="match status" value="1"/>
</dbReference>
<feature type="region of interest" description="Disordered" evidence="1">
    <location>
        <begin position="185"/>
        <end position="226"/>
    </location>
</feature>
<feature type="non-terminal residue" evidence="4">
    <location>
        <position position="1"/>
    </location>
</feature>
<evidence type="ECO:0000313" key="4">
    <source>
        <dbReference type="EMBL" id="SHJ41550.1"/>
    </source>
</evidence>
<dbReference type="Proteomes" id="UP000184408">
    <property type="component" value="Unassembled WGS sequence"/>
</dbReference>
<feature type="domain" description="EcoEI R protein C-terminal" evidence="3">
    <location>
        <begin position="267"/>
        <end position="414"/>
    </location>
</feature>
<keyword evidence="4" id="KW-0547">Nucleotide-binding</keyword>
<name>A0ABY1ILZ8_9RHOB</name>
<evidence type="ECO:0000313" key="5">
    <source>
        <dbReference type="Proteomes" id="UP000184408"/>
    </source>
</evidence>
<comment type="caution">
    <text evidence="4">The sequence shown here is derived from an EMBL/GenBank/DDBJ whole genome shotgun (WGS) entry which is preliminary data.</text>
</comment>
<dbReference type="PANTHER" id="PTHR47396">
    <property type="entry name" value="TYPE I RESTRICTION ENZYME ECOKI R PROTEIN"/>
    <property type="match status" value="1"/>
</dbReference>
<dbReference type="EMBL" id="FQYZ01000034">
    <property type="protein sequence ID" value="SHJ41550.1"/>
    <property type="molecule type" value="Genomic_DNA"/>
</dbReference>
<dbReference type="InterPro" id="IPR027417">
    <property type="entry name" value="P-loop_NTPase"/>
</dbReference>
<dbReference type="InterPro" id="IPR050742">
    <property type="entry name" value="Helicase_Restrict-Modif_Enz"/>
</dbReference>
<dbReference type="Pfam" id="PF00271">
    <property type="entry name" value="Helicase_C"/>
    <property type="match status" value="1"/>
</dbReference>
<keyword evidence="5" id="KW-1185">Reference proteome</keyword>
<dbReference type="RefSeq" id="WP_280149469.1">
    <property type="nucleotide sequence ID" value="NZ_FQYZ01000034.1"/>
</dbReference>
<gene>
    <name evidence="4" type="ORF">SAMN02744035_03661</name>
</gene>
<proteinExistence type="predicted"/>
<accession>A0ABY1ILZ8</accession>
<feature type="region of interest" description="Disordered" evidence="1">
    <location>
        <begin position="1"/>
        <end position="31"/>
    </location>
</feature>
<feature type="compositionally biased region" description="Acidic residues" evidence="1">
    <location>
        <begin position="185"/>
        <end position="194"/>
    </location>
</feature>
<dbReference type="CDD" id="cd18799">
    <property type="entry name" value="SF2_C_EcoAI-like"/>
    <property type="match status" value="1"/>
</dbReference>
<evidence type="ECO:0000259" key="3">
    <source>
        <dbReference type="Pfam" id="PF08463"/>
    </source>
</evidence>
<keyword evidence="4" id="KW-0067">ATP-binding</keyword>
<dbReference type="InterPro" id="IPR001650">
    <property type="entry name" value="Helicase_C-like"/>
</dbReference>
<dbReference type="GO" id="GO:0004386">
    <property type="term" value="F:helicase activity"/>
    <property type="evidence" value="ECO:0007669"/>
    <property type="project" value="UniProtKB-KW"/>
</dbReference>
<keyword evidence="4" id="KW-0347">Helicase</keyword>
<keyword evidence="4" id="KW-0378">Hydrolase</keyword>
<reference evidence="4 5" key="1">
    <citation type="submission" date="2016-11" db="EMBL/GenBank/DDBJ databases">
        <authorList>
            <person name="Varghese N."/>
            <person name="Submissions S."/>
        </authorList>
    </citation>
    <scope>NUCLEOTIDE SEQUENCE [LARGE SCALE GENOMIC DNA]</scope>
    <source>
        <strain evidence="4 5">DSM 16310</strain>
    </source>
</reference>